<name>W6MVC2_9ASCO</name>
<reference evidence="4" key="2">
    <citation type="submission" date="2014-02" db="EMBL/GenBank/DDBJ databases">
        <title>Complete DNA sequence of /Kuraishia capsulata/ illustrates novel genomic features among budding yeasts (/Saccharomycotina/).</title>
        <authorList>
            <person name="Morales L."/>
            <person name="Noel B."/>
            <person name="Porcel B."/>
            <person name="Marcet-Houben M."/>
            <person name="Hullo M-F."/>
            <person name="Sacerdot C."/>
            <person name="Tekaia F."/>
            <person name="Leh-Louis V."/>
            <person name="Despons L."/>
            <person name="Khanna V."/>
            <person name="Aury J-M."/>
            <person name="Barbe V."/>
            <person name="Couloux A."/>
            <person name="Labadie K."/>
            <person name="Pelletier E."/>
            <person name="Souciet J-L."/>
            <person name="Boekhout T."/>
            <person name="Gabaldon T."/>
            <person name="Wincker P."/>
            <person name="Dujon B."/>
        </authorList>
    </citation>
    <scope>NUCLEOTIDE SEQUENCE</scope>
    <source>
        <strain evidence="4">CBS 1993</strain>
    </source>
</reference>
<feature type="region of interest" description="Disordered" evidence="2">
    <location>
        <begin position="1"/>
        <end position="64"/>
    </location>
</feature>
<evidence type="ECO:0000256" key="2">
    <source>
        <dbReference type="SAM" id="MobiDB-lite"/>
    </source>
</evidence>
<keyword evidence="5" id="KW-1185">Reference proteome</keyword>
<evidence type="ECO:0000259" key="3">
    <source>
        <dbReference type="Pfam" id="PF12539"/>
    </source>
</evidence>
<dbReference type="Pfam" id="PF12539">
    <property type="entry name" value="Csm1"/>
    <property type="match status" value="1"/>
</dbReference>
<dbReference type="EMBL" id="HG793126">
    <property type="protein sequence ID" value="CDK26205.1"/>
    <property type="molecule type" value="Genomic_DNA"/>
</dbReference>
<dbReference type="HOGENOM" id="CLU_980266_0_0_1"/>
<dbReference type="RefSeq" id="XP_022458212.1">
    <property type="nucleotide sequence ID" value="XM_022604430.1"/>
</dbReference>
<feature type="compositionally biased region" description="Polar residues" evidence="2">
    <location>
        <begin position="52"/>
        <end position="61"/>
    </location>
</feature>
<evidence type="ECO:0000313" key="5">
    <source>
        <dbReference type="Proteomes" id="UP000019384"/>
    </source>
</evidence>
<dbReference type="Gene3D" id="3.90.1150.80">
    <property type="match status" value="1"/>
</dbReference>
<feature type="domain" description="Monopolin complex subunit Csm1/Pcs1 C-terminal" evidence="3">
    <location>
        <begin position="179"/>
        <end position="263"/>
    </location>
</feature>
<evidence type="ECO:0000256" key="1">
    <source>
        <dbReference type="SAM" id="Coils"/>
    </source>
</evidence>
<dbReference type="AlphaFoldDB" id="W6MVC2"/>
<dbReference type="OrthoDB" id="2431049at2759"/>
<sequence>MSRAKRTVAMEANRSAMSVRAKGSGSKIDNGLIGNKENQAPKHKAASARSKALSQATQSDLNSKRSAKISKSLVVLPSEKAIQEAFQNKDTSFLTSTFTTLTTATPLQLYQDLIAETELLEQQRTKLIASLQSENDRLMAISDENQKLKQENEELRQRLATQTQSDTTNAESELNKYETVLDLVQMMTGLSCWNYEESSSEFVFHLQKTGAHATLFFKITAYKDTKTQDLYYEPLLDYNDDEIPTNNEQRLRECLTDYFLDDLKVGVGNAKRFFGKLSSDLDKK</sequence>
<dbReference type="InterPro" id="IPR038608">
    <property type="entry name" value="Csm1/Pcs1_C_sf"/>
</dbReference>
<organism evidence="4 5">
    <name type="scientific">Kuraishia capsulata CBS 1993</name>
    <dbReference type="NCBI Taxonomy" id="1382522"/>
    <lineage>
        <taxon>Eukaryota</taxon>
        <taxon>Fungi</taxon>
        <taxon>Dikarya</taxon>
        <taxon>Ascomycota</taxon>
        <taxon>Saccharomycotina</taxon>
        <taxon>Pichiomycetes</taxon>
        <taxon>Pichiales</taxon>
        <taxon>Pichiaceae</taxon>
        <taxon>Kuraishia</taxon>
    </lineage>
</organism>
<protein>
    <recommendedName>
        <fullName evidence="3">Monopolin complex subunit Csm1/Pcs1 C-terminal domain-containing protein</fullName>
    </recommendedName>
</protein>
<dbReference type="Proteomes" id="UP000019384">
    <property type="component" value="Unassembled WGS sequence"/>
</dbReference>
<dbReference type="CDD" id="cd23787">
    <property type="entry name" value="RWD_CSM1"/>
    <property type="match status" value="1"/>
</dbReference>
<feature type="coiled-coil region" evidence="1">
    <location>
        <begin position="131"/>
        <end position="165"/>
    </location>
</feature>
<keyword evidence="1" id="KW-0175">Coiled coil</keyword>
<accession>W6MVC2</accession>
<proteinExistence type="predicted"/>
<evidence type="ECO:0000313" key="4">
    <source>
        <dbReference type="EMBL" id="CDK26205.1"/>
    </source>
</evidence>
<dbReference type="GeneID" id="34519600"/>
<reference evidence="4" key="1">
    <citation type="submission" date="2013-12" db="EMBL/GenBank/DDBJ databases">
        <authorList>
            <person name="Genoscope - CEA"/>
        </authorList>
    </citation>
    <scope>NUCLEOTIDE SEQUENCE</scope>
    <source>
        <strain evidence="4">CBS 1993</strain>
    </source>
</reference>
<dbReference type="InterPro" id="IPR020981">
    <property type="entry name" value="Csm1/Pcs1_C"/>
</dbReference>
<gene>
    <name evidence="4" type="ORF">KUCA_T00002176001</name>
</gene>